<evidence type="ECO:0000313" key="4">
    <source>
        <dbReference type="Proteomes" id="UP000064967"/>
    </source>
</evidence>
<dbReference type="PANTHER" id="PTHR42824">
    <property type="entry name" value="GLUTAMINE AMIDOTRANSFERASE"/>
    <property type="match status" value="1"/>
</dbReference>
<dbReference type="EMBL" id="CP012333">
    <property type="protein sequence ID" value="AKV04129.1"/>
    <property type="molecule type" value="Genomic_DNA"/>
</dbReference>
<name>A0A0K1QEE1_9BACT</name>
<protein>
    <submittedName>
        <fullName evidence="3">Glutamine amidotransferase, class-II</fullName>
    </submittedName>
</protein>
<feature type="domain" description="Glutamine amidotransferase type-2" evidence="2">
    <location>
        <begin position="2"/>
        <end position="276"/>
    </location>
</feature>
<keyword evidence="4" id="KW-1185">Reference proteome</keyword>
<evidence type="ECO:0000256" key="1">
    <source>
        <dbReference type="ARBA" id="ARBA00022962"/>
    </source>
</evidence>
<dbReference type="KEGG" id="llu:AKJ09_10792"/>
<dbReference type="OrthoDB" id="9804310at2"/>
<keyword evidence="1 3" id="KW-0315">Glutamine amidotransferase</keyword>
<evidence type="ECO:0000313" key="3">
    <source>
        <dbReference type="EMBL" id="AKV04129.1"/>
    </source>
</evidence>
<dbReference type="Proteomes" id="UP000064967">
    <property type="component" value="Chromosome"/>
</dbReference>
<dbReference type="Gene3D" id="3.60.20.10">
    <property type="entry name" value="Glutamine Phosphoribosylpyrophosphate, subunit 1, domain 1"/>
    <property type="match status" value="1"/>
</dbReference>
<dbReference type="InterPro" id="IPR029055">
    <property type="entry name" value="Ntn_hydrolases_N"/>
</dbReference>
<dbReference type="CDD" id="cd01908">
    <property type="entry name" value="YafJ"/>
    <property type="match status" value="1"/>
</dbReference>
<sequence length="276" mass="30412">MCRLLGIVASEPTEFGLVLTQAPRCLATLSREHPDGWGIAIHDPEAAASSGSWDLYKGTERAGEDVRFHEIAARSRGHVLVAHIRQKTVGPTLLENTHPFSRDGWVFAHNGTVQATDYLRERSSAGRLAEIAGQTDSELLFAYLLTRLDERGLSRLDGEASRQAATETIAAVTAELREARIGAFNFLLSDGVTCFAHRCGRSLFLLELTPSDPVRERRSVAPGTDVVTKWTPQRHAVFVASEKITDEPWTELPEGTFMRIERLPTPRIVSGTERAA</sequence>
<dbReference type="STRING" id="1391654.AKJ09_10792"/>
<keyword evidence="3" id="KW-0808">Transferase</keyword>
<dbReference type="RefSeq" id="WP_146654786.1">
    <property type="nucleotide sequence ID" value="NZ_CP012333.1"/>
</dbReference>
<dbReference type="PANTHER" id="PTHR42824:SF1">
    <property type="entry name" value="GLUTAMINE AMIDOTRANSFERASE YAFJ-RELATED"/>
    <property type="match status" value="1"/>
</dbReference>
<evidence type="ECO:0000259" key="2">
    <source>
        <dbReference type="PROSITE" id="PS51278"/>
    </source>
</evidence>
<dbReference type="InterPro" id="IPR026869">
    <property type="entry name" value="EgtC-like"/>
</dbReference>
<proteinExistence type="predicted"/>
<dbReference type="SUPFAM" id="SSF56235">
    <property type="entry name" value="N-terminal nucleophile aminohydrolases (Ntn hydrolases)"/>
    <property type="match status" value="1"/>
</dbReference>
<dbReference type="PROSITE" id="PS51278">
    <property type="entry name" value="GATASE_TYPE_2"/>
    <property type="match status" value="1"/>
</dbReference>
<dbReference type="GO" id="GO:0016740">
    <property type="term" value="F:transferase activity"/>
    <property type="evidence" value="ECO:0007669"/>
    <property type="project" value="UniProtKB-KW"/>
</dbReference>
<gene>
    <name evidence="3" type="ORF">AKJ09_10792</name>
</gene>
<accession>A0A0K1QEE1</accession>
<reference evidence="3 4" key="1">
    <citation type="submission" date="2015-08" db="EMBL/GenBank/DDBJ databases">
        <authorList>
            <person name="Babu N.S."/>
            <person name="Beckwith C.J."/>
            <person name="Beseler K.G."/>
            <person name="Brison A."/>
            <person name="Carone J.V."/>
            <person name="Caskin T.P."/>
            <person name="Diamond M."/>
            <person name="Durham M.E."/>
            <person name="Foxe J.M."/>
            <person name="Go M."/>
            <person name="Henderson B.A."/>
            <person name="Jones I.B."/>
            <person name="McGettigan J.A."/>
            <person name="Micheletti S.J."/>
            <person name="Nasrallah M.E."/>
            <person name="Ortiz D."/>
            <person name="Piller C.R."/>
            <person name="Privatt S.R."/>
            <person name="Schneider S.L."/>
            <person name="Sharp S."/>
            <person name="Smith T.C."/>
            <person name="Stanton J.D."/>
            <person name="Ullery H.E."/>
            <person name="Wilson R.J."/>
            <person name="Serrano M.G."/>
            <person name="Buck G."/>
            <person name="Lee V."/>
            <person name="Wang Y."/>
            <person name="Carvalho R."/>
            <person name="Voegtly L."/>
            <person name="Shi R."/>
            <person name="Duckworth R."/>
            <person name="Johnson A."/>
            <person name="Loviza R."/>
            <person name="Walstead R."/>
            <person name="Shah Z."/>
            <person name="Kiflezghi M."/>
            <person name="Wade K."/>
            <person name="Ball S.L."/>
            <person name="Bradley K.W."/>
            <person name="Asai D.J."/>
            <person name="Bowman C.A."/>
            <person name="Russell D.A."/>
            <person name="Pope W.H."/>
            <person name="Jacobs-Sera D."/>
            <person name="Hendrix R.W."/>
            <person name="Hatfull G.F."/>
        </authorList>
    </citation>
    <scope>NUCLEOTIDE SEQUENCE [LARGE SCALE GENOMIC DNA]</scope>
    <source>
        <strain evidence="3 4">DSM 27648</strain>
    </source>
</reference>
<dbReference type="InterPro" id="IPR017932">
    <property type="entry name" value="GATase_2_dom"/>
</dbReference>
<dbReference type="Pfam" id="PF13230">
    <property type="entry name" value="GATase_4"/>
    <property type="match status" value="1"/>
</dbReference>
<dbReference type="AlphaFoldDB" id="A0A0K1QEE1"/>
<organism evidence="3 4">
    <name type="scientific">Labilithrix luteola</name>
    <dbReference type="NCBI Taxonomy" id="1391654"/>
    <lineage>
        <taxon>Bacteria</taxon>
        <taxon>Pseudomonadati</taxon>
        <taxon>Myxococcota</taxon>
        <taxon>Polyangia</taxon>
        <taxon>Polyangiales</taxon>
        <taxon>Labilitrichaceae</taxon>
        <taxon>Labilithrix</taxon>
    </lineage>
</organism>